<accession>A0ACD5VYR5</accession>
<reference evidence="1" key="2">
    <citation type="submission" date="2025-09" db="UniProtKB">
        <authorList>
            <consortium name="EnsemblPlants"/>
        </authorList>
    </citation>
    <scope>IDENTIFICATION</scope>
</reference>
<evidence type="ECO:0000313" key="2">
    <source>
        <dbReference type="Proteomes" id="UP001732700"/>
    </source>
</evidence>
<reference evidence="1" key="1">
    <citation type="submission" date="2021-05" db="EMBL/GenBank/DDBJ databases">
        <authorList>
            <person name="Scholz U."/>
            <person name="Mascher M."/>
            <person name="Fiebig A."/>
        </authorList>
    </citation>
    <scope>NUCLEOTIDE SEQUENCE [LARGE SCALE GENOMIC DNA]</scope>
</reference>
<name>A0ACD5VYR5_AVESA</name>
<protein>
    <submittedName>
        <fullName evidence="1">Uncharacterized protein</fullName>
    </submittedName>
</protein>
<evidence type="ECO:0000313" key="1">
    <source>
        <dbReference type="EnsemblPlants" id="AVESA.00010b.r2.3DG0531710.1.CDS.1"/>
    </source>
</evidence>
<keyword evidence="2" id="KW-1185">Reference proteome</keyword>
<proteinExistence type="predicted"/>
<dbReference type="EnsemblPlants" id="AVESA.00010b.r2.3DG0531710.1">
    <property type="protein sequence ID" value="AVESA.00010b.r2.3DG0531710.1.CDS.1"/>
    <property type="gene ID" value="AVESA.00010b.r2.3DG0531710"/>
</dbReference>
<sequence>MAEAMSMKGGLDLANRLGFNRVIMESDSLETIEACNGSDKWWCESSAILADCVDLASSIGNVSYQFCPREANQVAVDIARFFLQNKITCTWDYDPPSFILNSLVNDVTVP</sequence>
<dbReference type="Proteomes" id="UP001732700">
    <property type="component" value="Chromosome 3D"/>
</dbReference>
<organism evidence="1 2">
    <name type="scientific">Avena sativa</name>
    <name type="common">Oat</name>
    <dbReference type="NCBI Taxonomy" id="4498"/>
    <lineage>
        <taxon>Eukaryota</taxon>
        <taxon>Viridiplantae</taxon>
        <taxon>Streptophyta</taxon>
        <taxon>Embryophyta</taxon>
        <taxon>Tracheophyta</taxon>
        <taxon>Spermatophyta</taxon>
        <taxon>Magnoliopsida</taxon>
        <taxon>Liliopsida</taxon>
        <taxon>Poales</taxon>
        <taxon>Poaceae</taxon>
        <taxon>BOP clade</taxon>
        <taxon>Pooideae</taxon>
        <taxon>Poodae</taxon>
        <taxon>Poeae</taxon>
        <taxon>Poeae Chloroplast Group 1 (Aveneae type)</taxon>
        <taxon>Aveninae</taxon>
        <taxon>Avena</taxon>
    </lineage>
</organism>